<keyword evidence="6 8" id="KW-0503">Monooxygenase</keyword>
<dbReference type="InterPro" id="IPR036396">
    <property type="entry name" value="Cyt_P450_sf"/>
</dbReference>
<reference evidence="9 10" key="1">
    <citation type="submission" date="2018-09" db="EMBL/GenBank/DDBJ databases">
        <title>Whole genome based analysis of evolution and adaptive divergence in Indian and Brazilian strains of Azospirillum brasilense.</title>
        <authorList>
            <person name="Singh C."/>
            <person name="Tripathi A.K."/>
        </authorList>
    </citation>
    <scope>NUCLEOTIDE SEQUENCE [LARGE SCALE GENOMIC DNA]</scope>
    <source>
        <strain evidence="9 10">MTCC4039</strain>
        <plasmid evidence="9 10">p3</plasmid>
    </source>
</reference>
<dbReference type="SUPFAM" id="SSF48264">
    <property type="entry name" value="Cytochrome P450"/>
    <property type="match status" value="1"/>
</dbReference>
<sequence length="387" mass="43625">MFRFDPYSPAVDADPFPFYKTLRDEHPCFWSEEANMWVLSRYDDIVTALNDWETYSSAKGNLMDEMPNRAGNTLGTTDPPRHDRLRSIVQFAFTKKAVEGLTEPVRASANRALDAVQGEKTFDFVSDVSSKVTVDVLFGLFNLPRENERMVRDKAVLMVQSDPRTRQKGPEHLAAFQWMSEYAKELVELRKREPGDDLITALIQAEVAGEKLADREVQMTITTLIMAGIESLSGFLAMFALNLADHADARRRLAANPALIPDAIEESLRFNTSAQRFRRCVQKDVELHGQTMRAGDFVCLAYGSGNRDERRFANAHLYDIDRKPKGHLGFGGGVHACLGTAFARLAARVACEEFLKRVPEFVRVQDQLPWMPSTTFRSPTRLELAVG</sequence>
<evidence type="ECO:0000313" key="10">
    <source>
        <dbReference type="Proteomes" id="UP000298693"/>
    </source>
</evidence>
<dbReference type="PRINTS" id="PR00359">
    <property type="entry name" value="BP450"/>
</dbReference>
<keyword evidence="5 8" id="KW-0408">Iron</keyword>
<dbReference type="PANTHER" id="PTHR46696:SF4">
    <property type="entry name" value="BIOTIN BIOSYNTHESIS CYTOCHROME P450"/>
    <property type="match status" value="1"/>
</dbReference>
<name>A0A4D8RSS0_AZOBR</name>
<evidence type="ECO:0000256" key="3">
    <source>
        <dbReference type="ARBA" id="ARBA00022723"/>
    </source>
</evidence>
<dbReference type="Gene3D" id="1.10.630.10">
    <property type="entry name" value="Cytochrome P450"/>
    <property type="match status" value="1"/>
</dbReference>
<dbReference type="InterPro" id="IPR002397">
    <property type="entry name" value="Cyt_P450_B"/>
</dbReference>
<dbReference type="RefSeq" id="WP_137143581.1">
    <property type="nucleotide sequence ID" value="NZ_CP032349.1"/>
</dbReference>
<keyword evidence="9" id="KW-0614">Plasmid</keyword>
<geneLocation type="plasmid" evidence="9">
    <name>p3</name>
</geneLocation>
<gene>
    <name evidence="9" type="ORF">D3869_31670</name>
</gene>
<evidence type="ECO:0000256" key="2">
    <source>
        <dbReference type="ARBA" id="ARBA00022617"/>
    </source>
</evidence>
<dbReference type="GO" id="GO:0005506">
    <property type="term" value="F:iron ion binding"/>
    <property type="evidence" value="ECO:0007669"/>
    <property type="project" value="InterPro"/>
</dbReference>
<comment type="similarity">
    <text evidence="1 8">Belongs to the cytochrome P450 family.</text>
</comment>
<dbReference type="GO" id="GO:0006707">
    <property type="term" value="P:cholesterol catabolic process"/>
    <property type="evidence" value="ECO:0007669"/>
    <property type="project" value="TreeGrafter"/>
</dbReference>
<evidence type="ECO:0000256" key="5">
    <source>
        <dbReference type="ARBA" id="ARBA00023004"/>
    </source>
</evidence>
<comment type="function">
    <text evidence="7">Cytochromes P450 are a group of heme-thiolate monooxygenases. They oxidize a variety of structurally unrelated compounds, including steroids, fatty acids, and xenobiotics.</text>
</comment>
<keyword evidence="3 8" id="KW-0479">Metal-binding</keyword>
<protein>
    <submittedName>
        <fullName evidence="9">Cytochrome P450</fullName>
    </submittedName>
</protein>
<evidence type="ECO:0000256" key="4">
    <source>
        <dbReference type="ARBA" id="ARBA00023002"/>
    </source>
</evidence>
<keyword evidence="4 8" id="KW-0560">Oxidoreductase</keyword>
<dbReference type="EMBL" id="CP032349">
    <property type="protein sequence ID" value="QCO19772.1"/>
    <property type="molecule type" value="Genomic_DNA"/>
</dbReference>
<proteinExistence type="inferred from homology"/>
<evidence type="ECO:0000256" key="1">
    <source>
        <dbReference type="ARBA" id="ARBA00010617"/>
    </source>
</evidence>
<organism evidence="9 10">
    <name type="scientific">Azospirillum brasilense</name>
    <dbReference type="NCBI Taxonomy" id="192"/>
    <lineage>
        <taxon>Bacteria</taxon>
        <taxon>Pseudomonadati</taxon>
        <taxon>Pseudomonadota</taxon>
        <taxon>Alphaproteobacteria</taxon>
        <taxon>Rhodospirillales</taxon>
        <taxon>Azospirillaceae</taxon>
        <taxon>Azospirillum</taxon>
    </lineage>
</organism>
<dbReference type="Pfam" id="PF00067">
    <property type="entry name" value="p450"/>
    <property type="match status" value="1"/>
</dbReference>
<accession>A0A4D8RSS0</accession>
<keyword evidence="2 8" id="KW-0349">Heme</keyword>
<dbReference type="GO" id="GO:0020037">
    <property type="term" value="F:heme binding"/>
    <property type="evidence" value="ECO:0007669"/>
    <property type="project" value="InterPro"/>
</dbReference>
<dbReference type="GO" id="GO:0008395">
    <property type="term" value="F:steroid hydroxylase activity"/>
    <property type="evidence" value="ECO:0007669"/>
    <property type="project" value="TreeGrafter"/>
</dbReference>
<dbReference type="Proteomes" id="UP000298693">
    <property type="component" value="Plasmid p3"/>
</dbReference>
<evidence type="ECO:0000256" key="8">
    <source>
        <dbReference type="RuleBase" id="RU000461"/>
    </source>
</evidence>
<dbReference type="PROSITE" id="PS00086">
    <property type="entry name" value="CYTOCHROME_P450"/>
    <property type="match status" value="1"/>
</dbReference>
<dbReference type="AlphaFoldDB" id="A0A4D8RSS0"/>
<evidence type="ECO:0000313" key="9">
    <source>
        <dbReference type="EMBL" id="QCO19772.1"/>
    </source>
</evidence>
<evidence type="ECO:0000256" key="7">
    <source>
        <dbReference type="ARBA" id="ARBA00043906"/>
    </source>
</evidence>
<dbReference type="InterPro" id="IPR017972">
    <property type="entry name" value="Cyt_P450_CS"/>
</dbReference>
<dbReference type="PANTHER" id="PTHR46696">
    <property type="entry name" value="P450, PUTATIVE (EUROFUNG)-RELATED"/>
    <property type="match status" value="1"/>
</dbReference>
<dbReference type="InterPro" id="IPR001128">
    <property type="entry name" value="Cyt_P450"/>
</dbReference>
<dbReference type="FunFam" id="1.10.630.10:FF:000018">
    <property type="entry name" value="Cytochrome P450 monooxygenase"/>
    <property type="match status" value="1"/>
</dbReference>
<dbReference type="GO" id="GO:0036199">
    <property type="term" value="F:cholest-4-en-3-one 26-monooxygenase activity"/>
    <property type="evidence" value="ECO:0007669"/>
    <property type="project" value="TreeGrafter"/>
</dbReference>
<evidence type="ECO:0000256" key="6">
    <source>
        <dbReference type="ARBA" id="ARBA00023033"/>
    </source>
</evidence>